<dbReference type="Proteomes" id="UP000663929">
    <property type="component" value="Chromosome"/>
</dbReference>
<name>A0A8A4TLD8_SULCO</name>
<protein>
    <submittedName>
        <fullName evidence="2">L,D-transpeptidase family protein</fullName>
    </submittedName>
</protein>
<organism evidence="2 3">
    <name type="scientific">Sulfidibacter corallicola</name>
    <dbReference type="NCBI Taxonomy" id="2818388"/>
    <lineage>
        <taxon>Bacteria</taxon>
        <taxon>Pseudomonadati</taxon>
        <taxon>Acidobacteriota</taxon>
        <taxon>Holophagae</taxon>
        <taxon>Acanthopleuribacterales</taxon>
        <taxon>Acanthopleuribacteraceae</taxon>
        <taxon>Sulfidibacter</taxon>
    </lineage>
</organism>
<gene>
    <name evidence="2" type="ORF">J3U87_30490</name>
</gene>
<reference evidence="2" key="1">
    <citation type="submission" date="2021-03" db="EMBL/GenBank/DDBJ databases">
        <title>Acanthopleuribacteraceae sp. M133.</title>
        <authorList>
            <person name="Wang G."/>
        </authorList>
    </citation>
    <scope>NUCLEOTIDE SEQUENCE</scope>
    <source>
        <strain evidence="2">M133</strain>
    </source>
</reference>
<dbReference type="Pfam" id="PF03734">
    <property type="entry name" value="YkuD"/>
    <property type="match status" value="1"/>
</dbReference>
<dbReference type="KEGG" id="scor:J3U87_30490"/>
<dbReference type="RefSeq" id="WP_237379563.1">
    <property type="nucleotide sequence ID" value="NZ_CP071793.1"/>
</dbReference>
<evidence type="ECO:0000259" key="1">
    <source>
        <dbReference type="Pfam" id="PF03734"/>
    </source>
</evidence>
<keyword evidence="3" id="KW-1185">Reference proteome</keyword>
<dbReference type="InterPro" id="IPR005490">
    <property type="entry name" value="LD_TPept_cat_dom"/>
</dbReference>
<feature type="domain" description="L,D-TPase catalytic" evidence="1">
    <location>
        <begin position="18"/>
        <end position="108"/>
    </location>
</feature>
<dbReference type="GO" id="GO:0016740">
    <property type="term" value="F:transferase activity"/>
    <property type="evidence" value="ECO:0007669"/>
    <property type="project" value="InterPro"/>
</dbReference>
<accession>A0A8A4TLD8</accession>
<evidence type="ECO:0000313" key="3">
    <source>
        <dbReference type="Proteomes" id="UP000663929"/>
    </source>
</evidence>
<proteinExistence type="predicted"/>
<dbReference type="AlphaFoldDB" id="A0A8A4TLD8"/>
<evidence type="ECO:0000313" key="2">
    <source>
        <dbReference type="EMBL" id="QTD49932.1"/>
    </source>
</evidence>
<dbReference type="EMBL" id="CP071793">
    <property type="protein sequence ID" value="QTD49932.1"/>
    <property type="molecule type" value="Genomic_DNA"/>
</dbReference>
<sequence>MADLVYYINKESLEWPSKNKTWKAVTGPWKKGSLPKGSYTVKRNHITQYTSAIGASFQDETGQGFFLPIEPDFNTIRSGLGIHPDGGVAGTEGCIGLKERAAEFYREIAGTAFGTLSLEVQD</sequence>